<accession>A0A0N1IEV4</accession>
<organism evidence="2 3">
    <name type="scientific">Papilio machaon</name>
    <name type="common">Old World swallowtail butterfly</name>
    <dbReference type="NCBI Taxonomy" id="76193"/>
    <lineage>
        <taxon>Eukaryota</taxon>
        <taxon>Metazoa</taxon>
        <taxon>Ecdysozoa</taxon>
        <taxon>Arthropoda</taxon>
        <taxon>Hexapoda</taxon>
        <taxon>Insecta</taxon>
        <taxon>Pterygota</taxon>
        <taxon>Neoptera</taxon>
        <taxon>Endopterygota</taxon>
        <taxon>Lepidoptera</taxon>
        <taxon>Glossata</taxon>
        <taxon>Ditrysia</taxon>
        <taxon>Papilionoidea</taxon>
        <taxon>Papilionidae</taxon>
        <taxon>Papilioninae</taxon>
        <taxon>Papilio</taxon>
    </lineage>
</organism>
<dbReference type="AlphaFoldDB" id="A0A0N1IEV4"/>
<dbReference type="InParanoid" id="A0A0N1IEV4"/>
<protein>
    <submittedName>
        <fullName evidence="2">Uncharacterized protein</fullName>
    </submittedName>
</protein>
<gene>
    <name evidence="2" type="ORF">RR48_00219</name>
</gene>
<keyword evidence="1" id="KW-1133">Transmembrane helix</keyword>
<sequence>MPAAFKHTGLIPGCIGTALVGVIATHCVHILVILITVLLADFKNKEVIIFRLHVN</sequence>
<name>A0A0N1IEV4_PAPMA</name>
<reference evidence="2 3" key="1">
    <citation type="journal article" date="2015" name="Nat. Commun.">
        <title>Outbred genome sequencing and CRISPR/Cas9 gene editing in butterflies.</title>
        <authorList>
            <person name="Li X."/>
            <person name="Fan D."/>
            <person name="Zhang W."/>
            <person name="Liu G."/>
            <person name="Zhang L."/>
            <person name="Zhao L."/>
            <person name="Fang X."/>
            <person name="Chen L."/>
            <person name="Dong Y."/>
            <person name="Chen Y."/>
            <person name="Ding Y."/>
            <person name="Zhao R."/>
            <person name="Feng M."/>
            <person name="Zhu Y."/>
            <person name="Feng Y."/>
            <person name="Jiang X."/>
            <person name="Zhu D."/>
            <person name="Xiang H."/>
            <person name="Feng X."/>
            <person name="Li S."/>
            <person name="Wang J."/>
            <person name="Zhang G."/>
            <person name="Kronforst M.R."/>
            <person name="Wang W."/>
        </authorList>
    </citation>
    <scope>NUCLEOTIDE SEQUENCE [LARGE SCALE GENOMIC DNA]</scope>
    <source>
        <strain evidence="2">Ya'a_city_454_Pm</strain>
        <tissue evidence="2">Whole body</tissue>
    </source>
</reference>
<keyword evidence="1" id="KW-0472">Membrane</keyword>
<evidence type="ECO:0000256" key="1">
    <source>
        <dbReference type="SAM" id="Phobius"/>
    </source>
</evidence>
<dbReference type="EMBL" id="LADJ01063903">
    <property type="protein sequence ID" value="KPJ21648.1"/>
    <property type="molecule type" value="Genomic_DNA"/>
</dbReference>
<dbReference type="Proteomes" id="UP000053240">
    <property type="component" value="Unassembled WGS sequence"/>
</dbReference>
<comment type="caution">
    <text evidence="2">The sequence shown here is derived from an EMBL/GenBank/DDBJ whole genome shotgun (WGS) entry which is preliminary data.</text>
</comment>
<proteinExistence type="predicted"/>
<evidence type="ECO:0000313" key="2">
    <source>
        <dbReference type="EMBL" id="KPJ21648.1"/>
    </source>
</evidence>
<keyword evidence="1" id="KW-0812">Transmembrane</keyword>
<feature type="transmembrane region" description="Helical" evidence="1">
    <location>
        <begin position="15"/>
        <end position="40"/>
    </location>
</feature>
<keyword evidence="3" id="KW-1185">Reference proteome</keyword>
<evidence type="ECO:0000313" key="3">
    <source>
        <dbReference type="Proteomes" id="UP000053240"/>
    </source>
</evidence>